<proteinExistence type="predicted"/>
<evidence type="ECO:0000313" key="2">
    <source>
        <dbReference type="EMBL" id="MCW0483400.1"/>
    </source>
</evidence>
<comment type="caution">
    <text evidence="2">The sequence shown here is derived from an EMBL/GenBank/DDBJ whole genome shotgun (WGS) entry which is preliminary data.</text>
</comment>
<sequence>MDRYFTKVEIPDIGWRIGYQDKLMLIGSCFAENIGEKLQRLKFQVDLNPFGILYNPMSVCKSIRRLISGQVYQKEDLFELNGIWGSFAHHGQFSSQSPTETLENINHQLQTSHQFLKEAHYLIITFGTAWVYELKETGEVVSNCHKFPADNFKRFRLSPGEIVDEFRDLLSELWKFNSHLRILFSVSPIRHWKDGATGNQLSKATLLLAIDRLICGFGKERCAYCPSYEIVMDELRDYRFYAPDLLHISPVAVDHIWDRFSQLMIDKPSLKLTNYIMKIIRASEHKVFHPNSDEHIKFLLYNLNEIEKLTINFPYLNFENEKRHFEEELRGSQ</sequence>
<dbReference type="Proteomes" id="UP001163821">
    <property type="component" value="Unassembled WGS sequence"/>
</dbReference>
<evidence type="ECO:0000259" key="1">
    <source>
        <dbReference type="Pfam" id="PF08885"/>
    </source>
</evidence>
<name>A0AA41YC05_9BACT</name>
<evidence type="ECO:0000313" key="3">
    <source>
        <dbReference type="Proteomes" id="UP001163821"/>
    </source>
</evidence>
<dbReference type="AlphaFoldDB" id="A0AA41YC05"/>
<gene>
    <name evidence="2" type="ORF">N2K84_11710</name>
</gene>
<accession>A0AA41YC05</accession>
<dbReference type="EMBL" id="JAPAAF010000016">
    <property type="protein sequence ID" value="MCW0483400.1"/>
    <property type="molecule type" value="Genomic_DNA"/>
</dbReference>
<protein>
    <submittedName>
        <fullName evidence="2">GSCFA domain-containing protein</fullName>
    </submittedName>
</protein>
<keyword evidence="3" id="KW-1185">Reference proteome</keyword>
<dbReference type="InterPro" id="IPR014982">
    <property type="entry name" value="GSCFA"/>
</dbReference>
<dbReference type="Pfam" id="PF08885">
    <property type="entry name" value="GSCFA"/>
    <property type="match status" value="1"/>
</dbReference>
<feature type="domain" description="GSCFA" evidence="1">
    <location>
        <begin position="22"/>
        <end position="260"/>
    </location>
</feature>
<dbReference type="RefSeq" id="WP_282592002.1">
    <property type="nucleotide sequence ID" value="NZ_JAPAAF010000016.1"/>
</dbReference>
<reference evidence="2" key="1">
    <citation type="submission" date="2022-10" db="EMBL/GenBank/DDBJ databases">
        <title>Gaoshiqiia sediminis gen. nov., sp. nov., isolated from coastal sediment.</title>
        <authorList>
            <person name="Yu W.X."/>
            <person name="Mu D.S."/>
            <person name="Du J.Z."/>
            <person name="Liang Y.Q."/>
        </authorList>
    </citation>
    <scope>NUCLEOTIDE SEQUENCE</scope>
    <source>
        <strain evidence="2">A06</strain>
    </source>
</reference>
<organism evidence="2 3">
    <name type="scientific">Gaoshiqia sediminis</name>
    <dbReference type="NCBI Taxonomy" id="2986998"/>
    <lineage>
        <taxon>Bacteria</taxon>
        <taxon>Pseudomonadati</taxon>
        <taxon>Bacteroidota</taxon>
        <taxon>Bacteroidia</taxon>
        <taxon>Marinilabiliales</taxon>
        <taxon>Prolixibacteraceae</taxon>
        <taxon>Gaoshiqia</taxon>
    </lineage>
</organism>